<dbReference type="Gene3D" id="3.40.50.150">
    <property type="entry name" value="Vaccinia Virus protein VP39"/>
    <property type="match status" value="1"/>
</dbReference>
<dbReference type="Pfam" id="PF00891">
    <property type="entry name" value="Methyltransf_2"/>
    <property type="match status" value="1"/>
</dbReference>
<proteinExistence type="predicted"/>
<sequence>MSSVSPLDQLMQMISGYQVSQVILTVGELGLADLVKDGPMSAEAMAQQCGANPERLYRLLRASASVGIFAETEPGVFVSTPLAEPLQSDHPFSLRPTALMMGGEHYGTWGRLTQAVTSSENAFEAGYGMPFFEYLGKNPESAAIFDAAMTSIHGRETEAILGVYDFSQFGVIADVGGGNGSKLISVLSKHPEVRGMLFDLPHVVERAVPNFVAAGVNDRVQAVGGDFFAEVPAGADAYMMRHIIHDWDDEKSSLILQNCRAAMQPGQKLLLVEYVIPAGNDPFFGKLLDLTMMLIPGGKERTEAEYRELLAGCGFQLDRVIPSEQPISVLESVAV</sequence>
<evidence type="ECO:0000313" key="8">
    <source>
        <dbReference type="Proteomes" id="UP000239388"/>
    </source>
</evidence>
<dbReference type="GO" id="GO:0008171">
    <property type="term" value="F:O-methyltransferase activity"/>
    <property type="evidence" value="ECO:0007669"/>
    <property type="project" value="InterPro"/>
</dbReference>
<reference evidence="7 8" key="1">
    <citation type="submission" date="2018-02" db="EMBL/GenBank/DDBJ databases">
        <title>Comparative genomes isolates from brazilian mangrove.</title>
        <authorList>
            <person name="Araujo J.E."/>
            <person name="Taketani R.G."/>
            <person name="Silva M.C.P."/>
            <person name="Loureco M.V."/>
            <person name="Andreote F.D."/>
        </authorList>
    </citation>
    <scope>NUCLEOTIDE SEQUENCE [LARGE SCALE GENOMIC DNA]</scope>
    <source>
        <strain evidence="7 8">NAP PRIS-MGV</strain>
    </source>
</reference>
<dbReference type="GO" id="GO:0046983">
    <property type="term" value="F:protein dimerization activity"/>
    <property type="evidence" value="ECO:0007669"/>
    <property type="project" value="InterPro"/>
</dbReference>
<dbReference type="OrthoDB" id="7418600at2"/>
<feature type="domain" description="O-methyltransferase C-terminal" evidence="5">
    <location>
        <begin position="109"/>
        <end position="316"/>
    </location>
</feature>
<name>A0A2S8FWB0_9BACT</name>
<dbReference type="RefSeq" id="WP_105354525.1">
    <property type="nucleotide sequence ID" value="NZ_PUIB01000013.1"/>
</dbReference>
<dbReference type="AlphaFoldDB" id="A0A2S8FWB0"/>
<dbReference type="PROSITE" id="PS51683">
    <property type="entry name" value="SAM_OMT_II"/>
    <property type="match status" value="1"/>
</dbReference>
<dbReference type="PANTHER" id="PTHR43712:SF2">
    <property type="entry name" value="O-METHYLTRANSFERASE CICE"/>
    <property type="match status" value="1"/>
</dbReference>
<dbReference type="InterPro" id="IPR029063">
    <property type="entry name" value="SAM-dependent_MTases_sf"/>
</dbReference>
<dbReference type="InterPro" id="IPR012967">
    <property type="entry name" value="COMT_dimerisation"/>
</dbReference>
<comment type="caution">
    <text evidence="7">The sequence shown here is derived from an EMBL/GenBank/DDBJ whole genome shotgun (WGS) entry which is preliminary data.</text>
</comment>
<dbReference type="InterPro" id="IPR036390">
    <property type="entry name" value="WH_DNA-bd_sf"/>
</dbReference>
<evidence type="ECO:0000256" key="4">
    <source>
        <dbReference type="PIRSR" id="PIRSR005739-1"/>
    </source>
</evidence>
<dbReference type="Gene3D" id="1.10.10.10">
    <property type="entry name" value="Winged helix-like DNA-binding domain superfamily/Winged helix DNA-binding domain"/>
    <property type="match status" value="1"/>
</dbReference>
<evidence type="ECO:0000256" key="1">
    <source>
        <dbReference type="ARBA" id="ARBA00022603"/>
    </source>
</evidence>
<dbReference type="GO" id="GO:0032259">
    <property type="term" value="P:methylation"/>
    <property type="evidence" value="ECO:0007669"/>
    <property type="project" value="UniProtKB-KW"/>
</dbReference>
<keyword evidence="2 7" id="KW-0808">Transferase</keyword>
<feature type="domain" description="O-methyltransferase dimerisation" evidence="6">
    <location>
        <begin position="11"/>
        <end position="84"/>
    </location>
</feature>
<gene>
    <name evidence="7" type="ORF">C5Y98_12125</name>
</gene>
<dbReference type="PANTHER" id="PTHR43712">
    <property type="entry name" value="PUTATIVE (AFU_ORTHOLOGUE AFUA_4G14580)-RELATED"/>
    <property type="match status" value="1"/>
</dbReference>
<protein>
    <submittedName>
        <fullName evidence="7">Methyltransferase</fullName>
    </submittedName>
</protein>
<dbReference type="InterPro" id="IPR036388">
    <property type="entry name" value="WH-like_DNA-bd_sf"/>
</dbReference>
<dbReference type="Proteomes" id="UP000239388">
    <property type="component" value="Unassembled WGS sequence"/>
</dbReference>
<evidence type="ECO:0000256" key="3">
    <source>
        <dbReference type="ARBA" id="ARBA00022691"/>
    </source>
</evidence>
<dbReference type="EMBL" id="PUIB01000013">
    <property type="protein sequence ID" value="PQO36443.1"/>
    <property type="molecule type" value="Genomic_DNA"/>
</dbReference>
<dbReference type="PIRSF" id="PIRSF005739">
    <property type="entry name" value="O-mtase"/>
    <property type="match status" value="1"/>
</dbReference>
<evidence type="ECO:0000256" key="2">
    <source>
        <dbReference type="ARBA" id="ARBA00022679"/>
    </source>
</evidence>
<dbReference type="SUPFAM" id="SSF53335">
    <property type="entry name" value="S-adenosyl-L-methionine-dependent methyltransferases"/>
    <property type="match status" value="1"/>
</dbReference>
<accession>A0A2S8FWB0</accession>
<dbReference type="InterPro" id="IPR001077">
    <property type="entry name" value="COMT_C"/>
</dbReference>
<feature type="active site" description="Proton acceptor" evidence="4">
    <location>
        <position position="245"/>
    </location>
</feature>
<dbReference type="InterPro" id="IPR016461">
    <property type="entry name" value="COMT-like"/>
</dbReference>
<organism evidence="7 8">
    <name type="scientific">Blastopirellula marina</name>
    <dbReference type="NCBI Taxonomy" id="124"/>
    <lineage>
        <taxon>Bacteria</taxon>
        <taxon>Pseudomonadati</taxon>
        <taxon>Planctomycetota</taxon>
        <taxon>Planctomycetia</taxon>
        <taxon>Pirellulales</taxon>
        <taxon>Pirellulaceae</taxon>
        <taxon>Blastopirellula</taxon>
    </lineage>
</organism>
<dbReference type="Pfam" id="PF08100">
    <property type="entry name" value="Dimerisation"/>
    <property type="match status" value="1"/>
</dbReference>
<dbReference type="SUPFAM" id="SSF46785">
    <property type="entry name" value="Winged helix' DNA-binding domain"/>
    <property type="match status" value="1"/>
</dbReference>
<keyword evidence="1 7" id="KW-0489">Methyltransferase</keyword>
<evidence type="ECO:0000313" key="7">
    <source>
        <dbReference type="EMBL" id="PQO36443.1"/>
    </source>
</evidence>
<evidence type="ECO:0000259" key="6">
    <source>
        <dbReference type="Pfam" id="PF08100"/>
    </source>
</evidence>
<evidence type="ECO:0000259" key="5">
    <source>
        <dbReference type="Pfam" id="PF00891"/>
    </source>
</evidence>
<keyword evidence="3" id="KW-0949">S-adenosyl-L-methionine</keyword>